<evidence type="ECO:0000313" key="2">
    <source>
        <dbReference type="Proteomes" id="UP001145050"/>
    </source>
</evidence>
<keyword evidence="2" id="KW-1185">Reference proteome</keyword>
<accession>A0A9X3WX80</accession>
<protein>
    <submittedName>
        <fullName evidence="1">Alpha/beta hydrolase</fullName>
    </submittedName>
</protein>
<sequence>MIKTNNNPNTTIRKTLMTARLFDGFWERWIAHGVEKEAVFEVRNSLQDVENWVNGFLDYAFTHYEAAEKASNAQAEYHYRLSGLYYNLIHWIYPQNSSRKQHWYKKSKELFILADQLSSTKCSLETICIDEHRCAGRVRTPKQPKGCIIILNPIDSTKEELFSYEEHFIALGFATVSFDGPGQGETYTLNGLKGTTKRWDVFLNELISFSKKTFHDLPIYLFGTSSAGTWSIYGSANRYIDKAVAVSPAFGNGVSLPEYFTERLNYVIEDNETILPRLKDVSDYKGVLLFHGNKDVMVSDGEVHQLHSTLPNPKKIVEYSQEGHCCNHKLVEVRTQSTQWFLEDVQQ</sequence>
<proteinExistence type="predicted"/>
<dbReference type="EMBL" id="JAMQKB010000023">
    <property type="protein sequence ID" value="MDC3425881.1"/>
    <property type="molecule type" value="Genomic_DNA"/>
</dbReference>
<comment type="caution">
    <text evidence="1">The sequence shown here is derived from an EMBL/GenBank/DDBJ whole genome shotgun (WGS) entry which is preliminary data.</text>
</comment>
<organism evidence="1 2">
    <name type="scientific">Terrihalobacillus insolitus</name>
    <dbReference type="NCBI Taxonomy" id="2950438"/>
    <lineage>
        <taxon>Bacteria</taxon>
        <taxon>Bacillati</taxon>
        <taxon>Bacillota</taxon>
        <taxon>Bacilli</taxon>
        <taxon>Bacillales</taxon>
        <taxon>Bacillaceae</taxon>
        <taxon>Terrihalobacillus</taxon>
    </lineage>
</organism>
<gene>
    <name evidence="1" type="ORF">NC797_15340</name>
</gene>
<dbReference type="Proteomes" id="UP001145050">
    <property type="component" value="Unassembled WGS sequence"/>
</dbReference>
<dbReference type="RefSeq" id="WP_272437700.1">
    <property type="nucleotide sequence ID" value="NZ_JAMQKB010000023.1"/>
</dbReference>
<keyword evidence="1" id="KW-0378">Hydrolase</keyword>
<dbReference type="AlphaFoldDB" id="A0A9X3WX80"/>
<reference evidence="1" key="1">
    <citation type="submission" date="2022-06" db="EMBL/GenBank/DDBJ databases">
        <title>Aquibacillus sp. a new bacterium isolated from soil saline samples.</title>
        <authorList>
            <person name="Galisteo C."/>
            <person name="De La Haba R."/>
            <person name="Sanchez-Porro C."/>
            <person name="Ventosa A."/>
        </authorList>
    </citation>
    <scope>NUCLEOTIDE SEQUENCE</scope>
    <source>
        <strain evidence="1">3ASR75-11</strain>
    </source>
</reference>
<dbReference type="Gene3D" id="3.40.50.1820">
    <property type="entry name" value="alpha/beta hydrolase"/>
    <property type="match status" value="1"/>
</dbReference>
<dbReference type="GO" id="GO:0016787">
    <property type="term" value="F:hydrolase activity"/>
    <property type="evidence" value="ECO:0007669"/>
    <property type="project" value="UniProtKB-KW"/>
</dbReference>
<dbReference type="InterPro" id="IPR029058">
    <property type="entry name" value="AB_hydrolase_fold"/>
</dbReference>
<evidence type="ECO:0000313" key="1">
    <source>
        <dbReference type="EMBL" id="MDC3425881.1"/>
    </source>
</evidence>
<dbReference type="SUPFAM" id="SSF53474">
    <property type="entry name" value="alpha/beta-Hydrolases"/>
    <property type="match status" value="1"/>
</dbReference>
<name>A0A9X3WX80_9BACI</name>